<protein>
    <submittedName>
        <fullName evidence="2">Uncharacterized protein</fullName>
    </submittedName>
</protein>
<gene>
    <name evidence="2" type="ORF">S03H2_11013</name>
</gene>
<feature type="region of interest" description="Disordered" evidence="1">
    <location>
        <begin position="172"/>
        <end position="203"/>
    </location>
</feature>
<proteinExistence type="predicted"/>
<organism evidence="2">
    <name type="scientific">marine sediment metagenome</name>
    <dbReference type="NCBI Taxonomy" id="412755"/>
    <lineage>
        <taxon>unclassified sequences</taxon>
        <taxon>metagenomes</taxon>
        <taxon>ecological metagenomes</taxon>
    </lineage>
</organism>
<evidence type="ECO:0000256" key="1">
    <source>
        <dbReference type="SAM" id="MobiDB-lite"/>
    </source>
</evidence>
<feature type="non-terminal residue" evidence="2">
    <location>
        <position position="1"/>
    </location>
</feature>
<evidence type="ECO:0000313" key="2">
    <source>
        <dbReference type="EMBL" id="GAH39230.1"/>
    </source>
</evidence>
<feature type="compositionally biased region" description="Basic and acidic residues" evidence="1">
    <location>
        <begin position="46"/>
        <end position="59"/>
    </location>
</feature>
<reference evidence="2" key="1">
    <citation type="journal article" date="2014" name="Front. Microbiol.">
        <title>High frequency of phylogenetically diverse reductive dehalogenase-homologous genes in deep subseafloor sedimentary metagenomes.</title>
        <authorList>
            <person name="Kawai M."/>
            <person name="Futagami T."/>
            <person name="Toyoda A."/>
            <person name="Takaki Y."/>
            <person name="Nishi S."/>
            <person name="Hori S."/>
            <person name="Arai W."/>
            <person name="Tsubouchi T."/>
            <person name="Morono Y."/>
            <person name="Uchiyama I."/>
            <person name="Ito T."/>
            <person name="Fujiyama A."/>
            <person name="Inagaki F."/>
            <person name="Takami H."/>
        </authorList>
    </citation>
    <scope>NUCLEOTIDE SEQUENCE</scope>
    <source>
        <strain evidence="2">Expedition CK06-06</strain>
    </source>
</reference>
<accession>X1G347</accession>
<comment type="caution">
    <text evidence="2">The sequence shown here is derived from an EMBL/GenBank/DDBJ whole genome shotgun (WGS) entry which is preliminary data.</text>
</comment>
<dbReference type="EMBL" id="BARU01005636">
    <property type="protein sequence ID" value="GAH39230.1"/>
    <property type="molecule type" value="Genomic_DNA"/>
</dbReference>
<name>X1G347_9ZZZZ</name>
<dbReference type="AlphaFoldDB" id="X1G347"/>
<sequence>EYSVITCKYTAPVAGSKSAWQEQSYRYPIATWTEGQAKSHCSRHGGRFEPAKKPVEKSDLPPGEFVAKRQIIRSQNGSAILIKTEGNLNYPIIEGKKKSNLDYPIIRGGKINKRGLEDYEYLLHHAHLEGESEERLDHCLLFDHLGNAFELEHLEKDGEIYHIIKGLEPSQNVSWSDEQAREEGISPKKMKKGMSFPEKADEW</sequence>
<feature type="region of interest" description="Disordered" evidence="1">
    <location>
        <begin position="41"/>
        <end position="60"/>
    </location>
</feature>